<keyword evidence="2" id="KW-1185">Reference proteome</keyword>
<protein>
    <submittedName>
        <fullName evidence="1">Uncharacterized protein</fullName>
    </submittedName>
</protein>
<reference evidence="1 2" key="1">
    <citation type="journal article" date="2019" name="Genome Biol. Evol.">
        <title>Insights into the evolution of the New World diploid cottons (Gossypium, subgenus Houzingenia) based on genome sequencing.</title>
        <authorList>
            <person name="Grover C.E."/>
            <person name="Arick M.A. 2nd"/>
            <person name="Thrash A."/>
            <person name="Conover J.L."/>
            <person name="Sanders W.S."/>
            <person name="Peterson D.G."/>
            <person name="Frelichowski J.E."/>
            <person name="Scheffler J.A."/>
            <person name="Scheffler B.E."/>
            <person name="Wendel J.F."/>
        </authorList>
    </citation>
    <scope>NUCLEOTIDE SEQUENCE [LARGE SCALE GENOMIC DNA]</scope>
    <source>
        <strain evidence="1">0</strain>
        <tissue evidence="1">Leaf</tissue>
    </source>
</reference>
<comment type="caution">
    <text evidence="1">The sequence shown here is derived from an EMBL/GenBank/DDBJ whole genome shotgun (WGS) entry which is preliminary data.</text>
</comment>
<sequence>MRDMRETLKEVEGRTDQLDSMKEQLKDFVLESLGFTLDKLMVMDDALEVMDDVTKLNIASIYFIDVSFLRWLRRSTGEECGGITVRIWKEYQKELKKQFYPNISGRWLRQSYTSLRNKSPLLSLVGGKTNSSLSSPRRWAMMGETMRKNETKIATVEMKIAFFDIDRDDEPNKASIRLNLIVSCAEAKKVKESGEKAEPDEIKSLKLGVNDTQFCKSEEGPQAERVNVSGLLDLVP</sequence>
<dbReference type="Proteomes" id="UP000593560">
    <property type="component" value="Unassembled WGS sequence"/>
</dbReference>
<gene>
    <name evidence="1" type="ORF">Gohar_007109</name>
</gene>
<dbReference type="EMBL" id="JABFAD010000004">
    <property type="protein sequence ID" value="MBA0796332.1"/>
    <property type="molecule type" value="Genomic_DNA"/>
</dbReference>
<dbReference type="AlphaFoldDB" id="A0A7J9GFI2"/>
<evidence type="ECO:0000313" key="1">
    <source>
        <dbReference type="EMBL" id="MBA0796332.1"/>
    </source>
</evidence>
<evidence type="ECO:0000313" key="2">
    <source>
        <dbReference type="Proteomes" id="UP000593560"/>
    </source>
</evidence>
<name>A0A7J9GFI2_9ROSI</name>
<proteinExistence type="predicted"/>
<organism evidence="1 2">
    <name type="scientific">Gossypium harknessii</name>
    <dbReference type="NCBI Taxonomy" id="34285"/>
    <lineage>
        <taxon>Eukaryota</taxon>
        <taxon>Viridiplantae</taxon>
        <taxon>Streptophyta</taxon>
        <taxon>Embryophyta</taxon>
        <taxon>Tracheophyta</taxon>
        <taxon>Spermatophyta</taxon>
        <taxon>Magnoliopsida</taxon>
        <taxon>eudicotyledons</taxon>
        <taxon>Gunneridae</taxon>
        <taxon>Pentapetalae</taxon>
        <taxon>rosids</taxon>
        <taxon>malvids</taxon>
        <taxon>Malvales</taxon>
        <taxon>Malvaceae</taxon>
        <taxon>Malvoideae</taxon>
        <taxon>Gossypium</taxon>
    </lineage>
</organism>
<accession>A0A7J9GFI2</accession>